<organism evidence="3 4">
    <name type="scientific">Variovorax robiniae</name>
    <dbReference type="NCBI Taxonomy" id="1836199"/>
    <lineage>
        <taxon>Bacteria</taxon>
        <taxon>Pseudomonadati</taxon>
        <taxon>Pseudomonadota</taxon>
        <taxon>Betaproteobacteria</taxon>
        <taxon>Burkholderiales</taxon>
        <taxon>Comamonadaceae</taxon>
        <taxon>Variovorax</taxon>
    </lineage>
</organism>
<dbReference type="Proteomes" id="UP001367030">
    <property type="component" value="Unassembled WGS sequence"/>
</dbReference>
<keyword evidence="2" id="KW-0732">Signal</keyword>
<evidence type="ECO:0000313" key="3">
    <source>
        <dbReference type="EMBL" id="MEJ8855894.1"/>
    </source>
</evidence>
<dbReference type="RefSeq" id="WP_340335964.1">
    <property type="nucleotide sequence ID" value="NZ_JBBKZS010000005.1"/>
</dbReference>
<evidence type="ECO:0000313" key="4">
    <source>
        <dbReference type="Proteomes" id="UP001367030"/>
    </source>
</evidence>
<comment type="caution">
    <text evidence="3">The sequence shown here is derived from an EMBL/GenBank/DDBJ whole genome shotgun (WGS) entry which is preliminary data.</text>
</comment>
<feature type="signal peptide" evidence="2">
    <location>
        <begin position="1"/>
        <end position="24"/>
    </location>
</feature>
<dbReference type="EMBL" id="JBBKZS010000005">
    <property type="protein sequence ID" value="MEJ8855894.1"/>
    <property type="molecule type" value="Genomic_DNA"/>
</dbReference>
<proteinExistence type="predicted"/>
<keyword evidence="4" id="KW-1185">Reference proteome</keyword>
<accession>A0ABU8X8B1</accession>
<dbReference type="Pfam" id="PF13663">
    <property type="entry name" value="DUF4148"/>
    <property type="match status" value="1"/>
</dbReference>
<gene>
    <name evidence="3" type="ORF">WKW79_15030</name>
</gene>
<reference evidence="3 4" key="1">
    <citation type="submission" date="2024-03" db="EMBL/GenBank/DDBJ databases">
        <title>Novel species of the genus Variovorax.</title>
        <authorList>
            <person name="Liu Q."/>
            <person name="Xin Y.-H."/>
        </authorList>
    </citation>
    <scope>NUCLEOTIDE SEQUENCE [LARGE SCALE GENOMIC DNA]</scope>
    <source>
        <strain evidence="3 4">KACC 18901</strain>
    </source>
</reference>
<evidence type="ECO:0000256" key="1">
    <source>
        <dbReference type="SAM" id="MobiDB-lite"/>
    </source>
</evidence>
<name>A0ABU8X8B1_9BURK</name>
<sequence>MKHQAIALSILAGAAVAVPFAAFAAGPYHPAPGEAGVTYVPEHDKRENSRQQVVADLEKAQKQPAWNAASRGAPWPVAKTGAPKTRDDVSKEAANAMRAGTIPSGER</sequence>
<feature type="region of interest" description="Disordered" evidence="1">
    <location>
        <begin position="59"/>
        <end position="107"/>
    </location>
</feature>
<protein>
    <submittedName>
        <fullName evidence="3">DUF4148 domain-containing protein</fullName>
    </submittedName>
</protein>
<dbReference type="InterPro" id="IPR025421">
    <property type="entry name" value="DUF4148"/>
</dbReference>
<feature type="chain" id="PRO_5045884732" evidence="2">
    <location>
        <begin position="25"/>
        <end position="107"/>
    </location>
</feature>
<evidence type="ECO:0000256" key="2">
    <source>
        <dbReference type="SAM" id="SignalP"/>
    </source>
</evidence>